<name>A0A9P8FM74_AURME</name>
<keyword evidence="3" id="KW-1185">Reference proteome</keyword>
<protein>
    <submittedName>
        <fullName evidence="2">Uncharacterized protein</fullName>
    </submittedName>
</protein>
<proteinExistence type="predicted"/>
<sequence length="125" mass="14160">MARLGPFKDSEGNERWGIELVEPAASQEESEAGSVRERSQIPTQQPLEEDRRPFERSNSVRWLPRDEQQEDGDIELREMRRLLIADIDHGWGASGSDVESVGRTSHQSRETLLQIPNTVVSGVHL</sequence>
<feature type="compositionally biased region" description="Basic and acidic residues" evidence="1">
    <location>
        <begin position="1"/>
        <end position="17"/>
    </location>
</feature>
<dbReference type="Proteomes" id="UP000729357">
    <property type="component" value="Unassembled WGS sequence"/>
</dbReference>
<dbReference type="EMBL" id="JAHFXS010001251">
    <property type="protein sequence ID" value="KAG9978640.1"/>
    <property type="molecule type" value="Genomic_DNA"/>
</dbReference>
<organism evidence="2 3">
    <name type="scientific">Aureobasidium melanogenum</name>
    <name type="common">Aureobasidium pullulans var. melanogenum</name>
    <dbReference type="NCBI Taxonomy" id="46634"/>
    <lineage>
        <taxon>Eukaryota</taxon>
        <taxon>Fungi</taxon>
        <taxon>Dikarya</taxon>
        <taxon>Ascomycota</taxon>
        <taxon>Pezizomycotina</taxon>
        <taxon>Dothideomycetes</taxon>
        <taxon>Dothideomycetidae</taxon>
        <taxon>Dothideales</taxon>
        <taxon>Saccotheciaceae</taxon>
        <taxon>Aureobasidium</taxon>
    </lineage>
</organism>
<evidence type="ECO:0000313" key="2">
    <source>
        <dbReference type="EMBL" id="KAG9978640.1"/>
    </source>
</evidence>
<evidence type="ECO:0000256" key="1">
    <source>
        <dbReference type="SAM" id="MobiDB-lite"/>
    </source>
</evidence>
<feature type="non-terminal residue" evidence="2">
    <location>
        <position position="125"/>
    </location>
</feature>
<comment type="caution">
    <text evidence="2">The sequence shown here is derived from an EMBL/GenBank/DDBJ whole genome shotgun (WGS) entry which is preliminary data.</text>
</comment>
<evidence type="ECO:0000313" key="3">
    <source>
        <dbReference type="Proteomes" id="UP000729357"/>
    </source>
</evidence>
<accession>A0A9P8FM74</accession>
<dbReference type="AlphaFoldDB" id="A0A9P8FM74"/>
<reference evidence="2" key="1">
    <citation type="journal article" date="2021" name="J Fungi (Basel)">
        <title>Virulence traits and population genomics of the black yeast Aureobasidium melanogenum.</title>
        <authorList>
            <person name="Cernosa A."/>
            <person name="Sun X."/>
            <person name="Gostincar C."/>
            <person name="Fang C."/>
            <person name="Gunde-Cimerman N."/>
            <person name="Song Z."/>
        </authorList>
    </citation>
    <scope>NUCLEOTIDE SEQUENCE</scope>
    <source>
        <strain evidence="2">EXF-9298</strain>
    </source>
</reference>
<reference evidence="2" key="2">
    <citation type="submission" date="2021-08" db="EMBL/GenBank/DDBJ databases">
        <authorList>
            <person name="Gostincar C."/>
            <person name="Sun X."/>
            <person name="Song Z."/>
            <person name="Gunde-Cimerman N."/>
        </authorList>
    </citation>
    <scope>NUCLEOTIDE SEQUENCE</scope>
    <source>
        <strain evidence="2">EXF-9298</strain>
    </source>
</reference>
<gene>
    <name evidence="2" type="ORF">KCU98_g9290</name>
</gene>
<feature type="region of interest" description="Disordered" evidence="1">
    <location>
        <begin position="1"/>
        <end position="69"/>
    </location>
</feature>